<keyword evidence="1" id="KW-0812">Transmembrane</keyword>
<keyword evidence="1" id="KW-0472">Membrane</keyword>
<keyword evidence="1" id="KW-1133">Transmembrane helix</keyword>
<evidence type="ECO:0000313" key="2">
    <source>
        <dbReference type="EnsemblMetazoa" id="CLYHEMP014550.1"/>
    </source>
</evidence>
<accession>A0A7M6DL25</accession>
<dbReference type="EnsemblMetazoa" id="CLYHEMT014550.1">
    <property type="protein sequence ID" value="CLYHEMP014550.1"/>
    <property type="gene ID" value="CLYHEMG014550"/>
</dbReference>
<keyword evidence="3" id="KW-1185">Reference proteome</keyword>
<feature type="transmembrane region" description="Helical" evidence="1">
    <location>
        <begin position="76"/>
        <end position="100"/>
    </location>
</feature>
<evidence type="ECO:0000256" key="1">
    <source>
        <dbReference type="SAM" id="Phobius"/>
    </source>
</evidence>
<dbReference type="AlphaFoldDB" id="A0A7M6DL25"/>
<protein>
    <submittedName>
        <fullName evidence="2">Uncharacterized protein</fullName>
    </submittedName>
</protein>
<dbReference type="Proteomes" id="UP000594262">
    <property type="component" value="Unplaced"/>
</dbReference>
<proteinExistence type="predicted"/>
<organism evidence="2 3">
    <name type="scientific">Clytia hemisphaerica</name>
    <dbReference type="NCBI Taxonomy" id="252671"/>
    <lineage>
        <taxon>Eukaryota</taxon>
        <taxon>Metazoa</taxon>
        <taxon>Cnidaria</taxon>
        <taxon>Hydrozoa</taxon>
        <taxon>Hydroidolina</taxon>
        <taxon>Leptothecata</taxon>
        <taxon>Obeliida</taxon>
        <taxon>Clytiidae</taxon>
        <taxon>Clytia</taxon>
    </lineage>
</organism>
<sequence>MWFNTTVFEKFRESVKDFYDVLFVEKDDDGSQYDEDEERYYDSNENLMSGETCSNEPKKASNLQTFWNIFNANQGVVILSMPYVVLSGTYLSLIFTAIVATMSNYTSK</sequence>
<name>A0A7M6DL25_9CNID</name>
<dbReference type="OrthoDB" id="655540at2759"/>
<evidence type="ECO:0000313" key="3">
    <source>
        <dbReference type="Proteomes" id="UP000594262"/>
    </source>
</evidence>
<reference evidence="2" key="1">
    <citation type="submission" date="2021-01" db="UniProtKB">
        <authorList>
            <consortium name="EnsemblMetazoa"/>
        </authorList>
    </citation>
    <scope>IDENTIFICATION</scope>
</reference>